<evidence type="ECO:0000256" key="2">
    <source>
        <dbReference type="ARBA" id="ARBA00022801"/>
    </source>
</evidence>
<comment type="caution">
    <text evidence="5">The sequence shown here is derived from an EMBL/GenBank/DDBJ whole genome shotgun (WGS) entry which is preliminary data.</text>
</comment>
<dbReference type="GO" id="GO:0006508">
    <property type="term" value="P:proteolysis"/>
    <property type="evidence" value="ECO:0007669"/>
    <property type="project" value="UniProtKB-KW"/>
</dbReference>
<dbReference type="InterPro" id="IPR005151">
    <property type="entry name" value="Tail-specific_protease"/>
</dbReference>
<dbReference type="Pfam" id="PF03572">
    <property type="entry name" value="Peptidase_S41"/>
    <property type="match status" value="1"/>
</dbReference>
<keyword evidence="1" id="KW-0645">Protease</keyword>
<dbReference type="Proteomes" id="UP001178507">
    <property type="component" value="Unassembled WGS sequence"/>
</dbReference>
<evidence type="ECO:0000256" key="3">
    <source>
        <dbReference type="ARBA" id="ARBA00022825"/>
    </source>
</evidence>
<dbReference type="InterPro" id="IPR029045">
    <property type="entry name" value="ClpP/crotonase-like_dom_sf"/>
</dbReference>
<dbReference type="InterPro" id="IPR036034">
    <property type="entry name" value="PDZ_sf"/>
</dbReference>
<name>A0AA36JR10_9DINO</name>
<dbReference type="InterPro" id="IPR004447">
    <property type="entry name" value="Peptidase_S41A"/>
</dbReference>
<dbReference type="SUPFAM" id="SSF52096">
    <property type="entry name" value="ClpP/crotonase"/>
    <property type="match status" value="1"/>
</dbReference>
<dbReference type="GO" id="GO:0004175">
    <property type="term" value="F:endopeptidase activity"/>
    <property type="evidence" value="ECO:0007669"/>
    <property type="project" value="TreeGrafter"/>
</dbReference>
<proteinExistence type="predicted"/>
<organism evidence="5 6">
    <name type="scientific">Effrenium voratum</name>
    <dbReference type="NCBI Taxonomy" id="2562239"/>
    <lineage>
        <taxon>Eukaryota</taxon>
        <taxon>Sar</taxon>
        <taxon>Alveolata</taxon>
        <taxon>Dinophyceae</taxon>
        <taxon>Suessiales</taxon>
        <taxon>Symbiodiniaceae</taxon>
        <taxon>Effrenium</taxon>
    </lineage>
</organism>
<dbReference type="GO" id="GO:0008236">
    <property type="term" value="F:serine-type peptidase activity"/>
    <property type="evidence" value="ECO:0007669"/>
    <property type="project" value="UniProtKB-KW"/>
</dbReference>
<reference evidence="5" key="1">
    <citation type="submission" date="2023-08" db="EMBL/GenBank/DDBJ databases">
        <authorList>
            <person name="Chen Y."/>
            <person name="Shah S."/>
            <person name="Dougan E. K."/>
            <person name="Thang M."/>
            <person name="Chan C."/>
        </authorList>
    </citation>
    <scope>NUCLEOTIDE SEQUENCE</scope>
</reference>
<dbReference type="Gene3D" id="3.90.226.10">
    <property type="entry name" value="2-enoyl-CoA Hydratase, Chain A, domain 1"/>
    <property type="match status" value="1"/>
</dbReference>
<evidence type="ECO:0000259" key="4">
    <source>
        <dbReference type="SMART" id="SM00245"/>
    </source>
</evidence>
<evidence type="ECO:0000313" key="6">
    <source>
        <dbReference type="Proteomes" id="UP001178507"/>
    </source>
</evidence>
<gene>
    <name evidence="5" type="ORF">EVOR1521_LOCUS30655</name>
</gene>
<dbReference type="Gene3D" id="3.30.750.44">
    <property type="match status" value="1"/>
</dbReference>
<keyword evidence="2" id="KW-0378">Hydrolase</keyword>
<evidence type="ECO:0000313" key="5">
    <source>
        <dbReference type="EMBL" id="CAJ1409606.1"/>
    </source>
</evidence>
<dbReference type="SUPFAM" id="SSF50156">
    <property type="entry name" value="PDZ domain-like"/>
    <property type="match status" value="1"/>
</dbReference>
<sequence>RNLTESFQRVSAMTCRRHMWGVVLLGAALCFVPSPTPSAVPRARVAAPTRFPAPAAPAAGVLAAVVGLVLSLAPAWATPPADSVEAAWGFVKRNFYDQTYNQQDWSAAHERFLERARKGERAESIVRDMVGSLGDRYSRVIDAETFEQLMAFDPLGVGLVLARNDQKEVIVSSPPFVGSSAAQAGIKQGDLVDTVDGLSFQEQSLLAVSDKVAQKDAETVTLSVRPKDGAPRQVSLVRLRQAKPQNQVESGVVSKSDGHKIGYLRLRSVGARSALEMAEALKALRAEGAEELVLDLRGNGGGSFPAALEAAELFLPPGSVAAQVKLPTAENKPIRVGEGAQPPATEPLAVLVDGGSASASEVLAVALRGNCRAPLLGQRSFGKAAVQGVFGLPNKEAVALTVARYSGPGGTSIEGGLEPDLPGPGVALGGFSAAGLFGALGGPAQSGEYTALDVAEASKVALAGCKAGEAW</sequence>
<dbReference type="Gene3D" id="2.30.42.10">
    <property type="match status" value="1"/>
</dbReference>
<dbReference type="CDD" id="cd07560">
    <property type="entry name" value="Peptidase_S41_CPP"/>
    <property type="match status" value="1"/>
</dbReference>
<dbReference type="AlphaFoldDB" id="A0AA36JR10"/>
<dbReference type="SMART" id="SM00245">
    <property type="entry name" value="TSPc"/>
    <property type="match status" value="1"/>
</dbReference>
<feature type="domain" description="Tail specific protease" evidence="4">
    <location>
        <begin position="232"/>
        <end position="424"/>
    </location>
</feature>
<dbReference type="EMBL" id="CAUJNA010003775">
    <property type="protein sequence ID" value="CAJ1409606.1"/>
    <property type="molecule type" value="Genomic_DNA"/>
</dbReference>
<dbReference type="PANTHER" id="PTHR32060">
    <property type="entry name" value="TAIL-SPECIFIC PROTEASE"/>
    <property type="match status" value="1"/>
</dbReference>
<feature type="non-terminal residue" evidence="5">
    <location>
        <position position="471"/>
    </location>
</feature>
<keyword evidence="6" id="KW-1185">Reference proteome</keyword>
<accession>A0AA36JR10</accession>
<dbReference type="PANTHER" id="PTHR32060:SF22">
    <property type="entry name" value="CARBOXYL-TERMINAL-PROCESSING PEPTIDASE 3, CHLOROPLASTIC"/>
    <property type="match status" value="1"/>
</dbReference>
<keyword evidence="3" id="KW-0720">Serine protease</keyword>
<protein>
    <recommendedName>
        <fullName evidence="4">Tail specific protease domain-containing protein</fullName>
    </recommendedName>
</protein>
<evidence type="ECO:0000256" key="1">
    <source>
        <dbReference type="ARBA" id="ARBA00022670"/>
    </source>
</evidence>